<organism evidence="5">
    <name type="scientific">freshwater metagenome</name>
    <dbReference type="NCBI Taxonomy" id="449393"/>
    <lineage>
        <taxon>unclassified sequences</taxon>
        <taxon>metagenomes</taxon>
        <taxon>ecological metagenomes</taxon>
    </lineage>
</organism>
<dbReference type="EMBL" id="CAEZYR010000149">
    <property type="protein sequence ID" value="CAB4766761.1"/>
    <property type="molecule type" value="Genomic_DNA"/>
</dbReference>
<dbReference type="EMBL" id="CAFBMH010000134">
    <property type="protein sequence ID" value="CAB4929795.1"/>
    <property type="molecule type" value="Genomic_DNA"/>
</dbReference>
<sequence length="204" mass="19236">MAQDQEGSAGLTAELMEKLEGGKRLESRGRITNTLTYVLAGLAVLVGTFSAGAWVGRENAPAAVAAGTSAAGFNGLAAAASGATGGFGGRNAASGAGFSGASGFTGVPGAGAGGATTGTVKLVDGANVYMTTVQGTTIKVTTNAQSQVSVSKQGTVADLAPGETIIVQGEAGADGTIAATTIRSGAAGLGGGLRAGGTGATGGR</sequence>
<dbReference type="AlphaFoldDB" id="A0A6J7PP36"/>
<keyword evidence="1" id="KW-0812">Transmembrane</keyword>
<gene>
    <name evidence="2" type="ORF">UFOPK2754_02842</name>
    <name evidence="3" type="ORF">UFOPK3139_02666</name>
    <name evidence="4" type="ORF">UFOPK3543_02589</name>
    <name evidence="5" type="ORF">UFOPK3967_01900</name>
</gene>
<protein>
    <submittedName>
        <fullName evidence="5">Unannotated protein</fullName>
    </submittedName>
</protein>
<proteinExistence type="predicted"/>
<reference evidence="5" key="1">
    <citation type="submission" date="2020-05" db="EMBL/GenBank/DDBJ databases">
        <authorList>
            <person name="Chiriac C."/>
            <person name="Salcher M."/>
            <person name="Ghai R."/>
            <person name="Kavagutti S V."/>
        </authorList>
    </citation>
    <scope>NUCLEOTIDE SEQUENCE</scope>
</reference>
<name>A0A6J7PP36_9ZZZZ</name>
<keyword evidence="1" id="KW-1133">Transmembrane helix</keyword>
<evidence type="ECO:0000313" key="3">
    <source>
        <dbReference type="EMBL" id="CAB4835884.1"/>
    </source>
</evidence>
<evidence type="ECO:0000313" key="2">
    <source>
        <dbReference type="EMBL" id="CAB4766761.1"/>
    </source>
</evidence>
<evidence type="ECO:0000256" key="1">
    <source>
        <dbReference type="SAM" id="Phobius"/>
    </source>
</evidence>
<keyword evidence="1" id="KW-0472">Membrane</keyword>
<accession>A0A6J7PP36</accession>
<feature type="transmembrane region" description="Helical" evidence="1">
    <location>
        <begin position="34"/>
        <end position="55"/>
    </location>
</feature>
<evidence type="ECO:0000313" key="5">
    <source>
        <dbReference type="EMBL" id="CAB5004973.1"/>
    </source>
</evidence>
<dbReference type="EMBL" id="CAFBOS010000124">
    <property type="protein sequence ID" value="CAB5004973.1"/>
    <property type="molecule type" value="Genomic_DNA"/>
</dbReference>
<dbReference type="EMBL" id="CAFABA010000148">
    <property type="protein sequence ID" value="CAB4835884.1"/>
    <property type="molecule type" value="Genomic_DNA"/>
</dbReference>
<evidence type="ECO:0000313" key="4">
    <source>
        <dbReference type="EMBL" id="CAB4929795.1"/>
    </source>
</evidence>